<proteinExistence type="inferred from homology"/>
<comment type="similarity">
    <text evidence="3">Belongs to the flagella basal body rod proteins family.</text>
</comment>
<dbReference type="AlphaFoldDB" id="A0A512IQ76"/>
<dbReference type="InterPro" id="IPR010930">
    <property type="entry name" value="Flg_bb/hook_C_dom"/>
</dbReference>
<dbReference type="GO" id="GO:0005198">
    <property type="term" value="F:structural molecule activity"/>
    <property type="evidence" value="ECO:0007669"/>
    <property type="project" value="InterPro"/>
</dbReference>
<comment type="caution">
    <text evidence="9">The sequence shown here is derived from an EMBL/GenBank/DDBJ whole genome shotgun (WGS) entry which is preliminary data.</text>
</comment>
<keyword evidence="10" id="KW-1185">Reference proteome</keyword>
<dbReference type="InterPro" id="IPR002371">
    <property type="entry name" value="FlgK"/>
</dbReference>
<evidence type="ECO:0000259" key="8">
    <source>
        <dbReference type="Pfam" id="PF22638"/>
    </source>
</evidence>
<evidence type="ECO:0000259" key="7">
    <source>
        <dbReference type="Pfam" id="PF06429"/>
    </source>
</evidence>
<evidence type="ECO:0000256" key="5">
    <source>
        <dbReference type="ARBA" id="ARBA00022525"/>
    </source>
</evidence>
<name>A0A512IQ76_9HYPH</name>
<dbReference type="GO" id="GO:0005576">
    <property type="term" value="C:extracellular region"/>
    <property type="evidence" value="ECO:0007669"/>
    <property type="project" value="UniProtKB-SubCell"/>
</dbReference>
<evidence type="ECO:0000313" key="10">
    <source>
        <dbReference type="Proteomes" id="UP000321258"/>
    </source>
</evidence>
<dbReference type="EMBL" id="BJZT01000024">
    <property type="protein sequence ID" value="GEO99881.1"/>
    <property type="molecule type" value="Genomic_DNA"/>
</dbReference>
<reference evidence="9 10" key="1">
    <citation type="submission" date="2019-07" db="EMBL/GenBank/DDBJ databases">
        <title>Whole genome shotgun sequence of Methylobacterium haplocladii NBRC 107714.</title>
        <authorList>
            <person name="Hosoyama A."/>
            <person name="Uohara A."/>
            <person name="Ohji S."/>
            <person name="Ichikawa N."/>
        </authorList>
    </citation>
    <scope>NUCLEOTIDE SEQUENCE [LARGE SCALE GENOMIC DNA]</scope>
    <source>
        <strain evidence="9 10">NBRC 107714</strain>
    </source>
</reference>
<evidence type="ECO:0000256" key="1">
    <source>
        <dbReference type="ARBA" id="ARBA00004365"/>
    </source>
</evidence>
<dbReference type="PANTHER" id="PTHR30033:SF1">
    <property type="entry name" value="FLAGELLAR HOOK-ASSOCIATED PROTEIN 1"/>
    <property type="match status" value="1"/>
</dbReference>
<dbReference type="GO" id="GO:0009424">
    <property type="term" value="C:bacterial-type flagellum hook"/>
    <property type="evidence" value="ECO:0007669"/>
    <property type="project" value="InterPro"/>
</dbReference>
<keyword evidence="9" id="KW-0966">Cell projection</keyword>
<feature type="domain" description="Flagellar basal-body/hook protein C-terminal" evidence="7">
    <location>
        <begin position="585"/>
        <end position="629"/>
    </location>
</feature>
<evidence type="ECO:0000256" key="4">
    <source>
        <dbReference type="ARBA" id="ARBA00016244"/>
    </source>
</evidence>
<protein>
    <recommendedName>
        <fullName evidence="4">Flagellar hook-associated protein 1</fullName>
    </recommendedName>
</protein>
<keyword evidence="9" id="KW-0282">Flagellum</keyword>
<dbReference type="OrthoDB" id="7181295at2"/>
<organism evidence="9 10">
    <name type="scientific">Methylobacterium haplocladii</name>
    <dbReference type="NCBI Taxonomy" id="1176176"/>
    <lineage>
        <taxon>Bacteria</taxon>
        <taxon>Pseudomonadati</taxon>
        <taxon>Pseudomonadota</taxon>
        <taxon>Alphaproteobacteria</taxon>
        <taxon>Hyphomicrobiales</taxon>
        <taxon>Methylobacteriaceae</taxon>
        <taxon>Methylobacterium</taxon>
    </lineage>
</organism>
<comment type="subcellular location">
    <subcellularLocation>
        <location evidence="1">Bacterial flagellum</location>
    </subcellularLocation>
    <subcellularLocation>
        <location evidence="2">Secreted</location>
    </subcellularLocation>
</comment>
<keyword evidence="6" id="KW-0975">Bacterial flagellum</keyword>
<evidence type="ECO:0000256" key="3">
    <source>
        <dbReference type="ARBA" id="ARBA00009677"/>
    </source>
</evidence>
<dbReference type="InterPro" id="IPR053927">
    <property type="entry name" value="FlgK_helical"/>
</dbReference>
<keyword evidence="9" id="KW-0969">Cilium</keyword>
<feature type="domain" description="Flagellar hook-associated protein FlgK helical" evidence="8">
    <location>
        <begin position="86"/>
        <end position="329"/>
    </location>
</feature>
<dbReference type="Pfam" id="PF06429">
    <property type="entry name" value="Flg_bbr_C"/>
    <property type="match status" value="1"/>
</dbReference>
<dbReference type="NCBIfam" id="TIGR02492">
    <property type="entry name" value="flgK_ends"/>
    <property type="match status" value="1"/>
</dbReference>
<keyword evidence="5" id="KW-0964">Secreted</keyword>
<dbReference type="SUPFAM" id="SSF64518">
    <property type="entry name" value="Phase 1 flagellin"/>
    <property type="match status" value="1"/>
</dbReference>
<accession>A0A512IQ76</accession>
<dbReference type="Proteomes" id="UP000321258">
    <property type="component" value="Unassembled WGS sequence"/>
</dbReference>
<dbReference type="PANTHER" id="PTHR30033">
    <property type="entry name" value="FLAGELLAR HOOK-ASSOCIATED PROTEIN 1"/>
    <property type="match status" value="1"/>
</dbReference>
<evidence type="ECO:0000313" key="9">
    <source>
        <dbReference type="EMBL" id="GEO99881.1"/>
    </source>
</evidence>
<dbReference type="RefSeq" id="WP_147078756.1">
    <property type="nucleotide sequence ID" value="NZ_BJZT01000024.1"/>
</dbReference>
<dbReference type="GO" id="GO:0044780">
    <property type="term" value="P:bacterial-type flagellum assembly"/>
    <property type="evidence" value="ECO:0007669"/>
    <property type="project" value="InterPro"/>
</dbReference>
<gene>
    <name evidence="9" type="ORF">MHA02_22690</name>
</gene>
<evidence type="ECO:0000256" key="6">
    <source>
        <dbReference type="ARBA" id="ARBA00023143"/>
    </source>
</evidence>
<sequence>MSLNALNTATAGLRLTQAQIGIVSQNVANAGTVGYVKRTLDSVTTGPGNSGVATGTVGRALDAAALKQLRLETSGAAYTALNSAVLTQVDKLYGTPGDSNALDGVVNSFASSLQTLAANPSSSAARSGAVTAASSLAAKIGTIASGVQDLRTAMESQLAQDTAKAGSLLTSIADLNTRVQSAGDSASKADLLDRRDQAINALSALMDVQTVGQSDGSVSVFTTTGVTLVDRSNATKLSFDSRGTLSPDATYATDPSKRGVGTITAVIPGGASIDLVASGAVRSGSIAAALEIRDTVLPQAQRQLDDLAAGLSRSMSDKLSTGTAATDGTKSGFDIDLTGLSAGNAVTLTVKDASGIQRNLILMPSYLTPAASASASATDDSGATVVPFTIPPSSASRDPATIVAAISAALGSSFSVSGASGGTASTVRILSNGGGAPTLLAASASVTQATSPTDTQGGSAQLALFVDSGRNNGLYTGSFDGGSQLTGFAQRIAVNPNVSTTTSTLVATSATAASSDSTRPQALYDALTKTQRTFSSSSGIGGINAPTTSTVSGFAQSIIASQGAAASSAQDLDEGQSVALATAQSRFSTQSGVNIDEEMSKLIELQTAYTANARVLTAARDMLDTLLRI</sequence>
<evidence type="ECO:0000256" key="2">
    <source>
        <dbReference type="ARBA" id="ARBA00004613"/>
    </source>
</evidence>
<dbReference type="Pfam" id="PF22638">
    <property type="entry name" value="FlgK_D1"/>
    <property type="match status" value="1"/>
</dbReference>